<evidence type="ECO:0000313" key="1">
    <source>
        <dbReference type="EMBL" id="CAB4544200.1"/>
    </source>
</evidence>
<protein>
    <submittedName>
        <fullName evidence="1">Unannotated protein</fullName>
    </submittedName>
</protein>
<gene>
    <name evidence="1" type="ORF">UFOPK1503_00482</name>
</gene>
<dbReference type="GO" id="GO:0006355">
    <property type="term" value="P:regulation of DNA-templated transcription"/>
    <property type="evidence" value="ECO:0007669"/>
    <property type="project" value="InterPro"/>
</dbReference>
<organism evidence="1">
    <name type="scientific">freshwater metagenome</name>
    <dbReference type="NCBI Taxonomy" id="449393"/>
    <lineage>
        <taxon>unclassified sequences</taxon>
        <taxon>metagenomes</taxon>
        <taxon>ecological metagenomes</taxon>
    </lineage>
</organism>
<name>A0A6J6BYN2_9ZZZZ</name>
<sequence length="66" mass="7378">MTLRLKPEIDQALTEFANSQGISKAQAAVNAIENYLEQQSTDAVTRKAFDLVLERDAELLRRLSDA</sequence>
<accession>A0A6J6BYN2</accession>
<reference evidence="1" key="1">
    <citation type="submission" date="2020-05" db="EMBL/GenBank/DDBJ databases">
        <authorList>
            <person name="Chiriac C."/>
            <person name="Salcher M."/>
            <person name="Ghai R."/>
            <person name="Kavagutti S V."/>
        </authorList>
    </citation>
    <scope>NUCLEOTIDE SEQUENCE</scope>
</reference>
<dbReference type="InterPro" id="IPR010985">
    <property type="entry name" value="Ribbon_hlx_hlx"/>
</dbReference>
<dbReference type="AlphaFoldDB" id="A0A6J6BYN2"/>
<dbReference type="SUPFAM" id="SSF47598">
    <property type="entry name" value="Ribbon-helix-helix"/>
    <property type="match status" value="1"/>
</dbReference>
<dbReference type="EMBL" id="CAEZST010000006">
    <property type="protein sequence ID" value="CAB4544200.1"/>
    <property type="molecule type" value="Genomic_DNA"/>
</dbReference>
<proteinExistence type="predicted"/>